<proteinExistence type="predicted"/>
<dbReference type="eggNOG" id="ENOG502S6PB">
    <property type="taxonomic scope" value="Eukaryota"/>
</dbReference>
<dbReference type="OMA" id="PSHIPHM"/>
<name>C5FCM6_ARTOC</name>
<gene>
    <name evidence="1" type="ORF">MCYG_00448</name>
</gene>
<dbReference type="GeneID" id="9225485"/>
<dbReference type="PANTHER" id="PTHR12904:SF28">
    <property type="entry name" value="ATP SYNTHASE SUBUNIT ALPHA-RELATED"/>
    <property type="match status" value="1"/>
</dbReference>
<dbReference type="STRING" id="554155.C5FCM6"/>
<dbReference type="InterPro" id="IPR051341">
    <property type="entry name" value="Zyg-11_UBL_adapter"/>
</dbReference>
<protein>
    <submittedName>
        <fullName evidence="1">Leucine Rich Repeat domain-containing protein</fullName>
    </submittedName>
</protein>
<keyword evidence="2" id="KW-1185">Reference proteome</keyword>
<dbReference type="RefSeq" id="XP_002850344.1">
    <property type="nucleotide sequence ID" value="XM_002850298.1"/>
</dbReference>
<accession>C5FCM6</accession>
<dbReference type="GO" id="GO:0031462">
    <property type="term" value="C:Cul2-RING ubiquitin ligase complex"/>
    <property type="evidence" value="ECO:0007669"/>
    <property type="project" value="TreeGrafter"/>
</dbReference>
<dbReference type="PANTHER" id="PTHR12904">
    <property type="match status" value="1"/>
</dbReference>
<organism evidence="1 2">
    <name type="scientific">Arthroderma otae (strain ATCC MYA-4605 / CBS 113480)</name>
    <name type="common">Microsporum canis</name>
    <dbReference type="NCBI Taxonomy" id="554155"/>
    <lineage>
        <taxon>Eukaryota</taxon>
        <taxon>Fungi</taxon>
        <taxon>Dikarya</taxon>
        <taxon>Ascomycota</taxon>
        <taxon>Pezizomycotina</taxon>
        <taxon>Eurotiomycetes</taxon>
        <taxon>Eurotiomycetidae</taxon>
        <taxon>Onygenales</taxon>
        <taxon>Arthrodermataceae</taxon>
        <taxon>Microsporum</taxon>
    </lineage>
</organism>
<evidence type="ECO:0000313" key="2">
    <source>
        <dbReference type="Proteomes" id="UP000002035"/>
    </source>
</evidence>
<dbReference type="EMBL" id="DS995701">
    <property type="protein sequence ID" value="EEQ27560.1"/>
    <property type="molecule type" value="Genomic_DNA"/>
</dbReference>
<dbReference type="HOGENOM" id="CLU_016204_0_0_1"/>
<dbReference type="InterPro" id="IPR032675">
    <property type="entry name" value="LRR_dom_sf"/>
</dbReference>
<dbReference type="Proteomes" id="UP000002035">
    <property type="component" value="Unassembled WGS sequence"/>
</dbReference>
<dbReference type="VEuPathDB" id="FungiDB:MCYG_00448"/>
<reference evidence="2" key="1">
    <citation type="journal article" date="2012" name="MBio">
        <title>Comparative genome analysis of Trichophyton rubrum and related dermatophytes reveals candidate genes involved in infection.</title>
        <authorList>
            <person name="Martinez D.A."/>
            <person name="Oliver B.G."/>
            <person name="Graeser Y."/>
            <person name="Goldberg J.M."/>
            <person name="Li W."/>
            <person name="Martinez-Rossi N.M."/>
            <person name="Monod M."/>
            <person name="Shelest E."/>
            <person name="Barton R.C."/>
            <person name="Birch E."/>
            <person name="Brakhage A.A."/>
            <person name="Chen Z."/>
            <person name="Gurr S.J."/>
            <person name="Heiman D."/>
            <person name="Heitman J."/>
            <person name="Kosti I."/>
            <person name="Rossi A."/>
            <person name="Saif S."/>
            <person name="Samalova M."/>
            <person name="Saunders C.W."/>
            <person name="Shea T."/>
            <person name="Summerbell R.C."/>
            <person name="Xu J."/>
            <person name="Young S."/>
            <person name="Zeng Q."/>
            <person name="Birren B.W."/>
            <person name="Cuomo C.A."/>
            <person name="White T.C."/>
        </authorList>
    </citation>
    <scope>NUCLEOTIDE SEQUENCE [LARGE SCALE GENOMIC DNA]</scope>
    <source>
        <strain evidence="2">ATCC MYA-4605 / CBS 113480</strain>
    </source>
</reference>
<dbReference type="OrthoDB" id="408631at2759"/>
<evidence type="ECO:0000313" key="1">
    <source>
        <dbReference type="EMBL" id="EEQ27560.1"/>
    </source>
</evidence>
<sequence length="638" mass="71117">MADVFPPSYESATTRDVWPVIAPYILCAADLCSASLVCRTWHEIFVPILWGAPASHFGARDDAVYGEQYQNPHSKKHLYSLQINTAKVALTRFRRVLNISRSSVRQFTHTLHLPPALSEIYGEPPPSWLHDFVEYLPNLQSLLVSRLPFFDHGSLVALGKGDEYNLRLLLAERELNATSVGLTAALKRFLRLVYLDLSYTTAARDSVVLFALSQLRDLQVFKLRGVGLQDDDMAVLSRSIQDRVRVLDIRDNRLSDRGLSLLTRYCFLPYGGGHTGAHVNAHFGPLTGALLAGSIRSERLDGHLLRLFTRRLSGLSALEELPHAGITHLYVAGNKISADSLISLLHTRRLNVLDAGDVDTKMEKLIPIFRSPTAQGLTYLRVHHSILTHGTIGVDYVPSKETRDGLPLNEKEPSMIQRLLAKRPTLYQETADKPLCLHPSNISHIQTLVLIDVPAFVPESSPIISSLTRFISACADESLLASLQAQSNYSLPPGQYRAKAIQQHSKELFALNTIVLEVAPTGKLDKLETLPTWAPTSYYQPGTFKSSTGDLDSEKLWAAAANDFSFFDQDEEGQGVRSALDSVRDQPPARMVDLIAELAAFRREKRDAYNNKIQNKHSRILTADGHWKGEVKIVRSRL</sequence>
<dbReference type="Gene3D" id="3.80.10.10">
    <property type="entry name" value="Ribonuclease Inhibitor"/>
    <property type="match status" value="1"/>
</dbReference>
<dbReference type="SUPFAM" id="SSF52047">
    <property type="entry name" value="RNI-like"/>
    <property type="match status" value="1"/>
</dbReference>
<dbReference type="AlphaFoldDB" id="C5FCM6"/>